<organism evidence="1">
    <name type="scientific">bioreactor metagenome</name>
    <dbReference type="NCBI Taxonomy" id="1076179"/>
    <lineage>
        <taxon>unclassified sequences</taxon>
        <taxon>metagenomes</taxon>
        <taxon>ecological metagenomes</taxon>
    </lineage>
</organism>
<name>A0A645IP93_9ZZZZ</name>
<dbReference type="AlphaFoldDB" id="A0A645IP93"/>
<proteinExistence type="predicted"/>
<accession>A0A645IP93</accession>
<protein>
    <submittedName>
        <fullName evidence="1">Uncharacterized protein</fullName>
    </submittedName>
</protein>
<evidence type="ECO:0000313" key="1">
    <source>
        <dbReference type="EMBL" id="MPN50164.1"/>
    </source>
</evidence>
<comment type="caution">
    <text evidence="1">The sequence shown here is derived from an EMBL/GenBank/DDBJ whole genome shotgun (WGS) entry which is preliminary data.</text>
</comment>
<reference evidence="1" key="1">
    <citation type="submission" date="2019-08" db="EMBL/GenBank/DDBJ databases">
        <authorList>
            <person name="Kucharzyk K."/>
            <person name="Murdoch R.W."/>
            <person name="Higgins S."/>
            <person name="Loffler F."/>
        </authorList>
    </citation>
    <scope>NUCLEOTIDE SEQUENCE</scope>
</reference>
<dbReference type="EMBL" id="VSSQ01114073">
    <property type="protein sequence ID" value="MPN50164.1"/>
    <property type="molecule type" value="Genomic_DNA"/>
</dbReference>
<gene>
    <name evidence="1" type="ORF">SDC9_197790</name>
</gene>
<sequence length="84" mass="10115">MVIQMVLRKICEHTYIKITKCNPFKVKRMGRNLHYNIAYAFFLHIGKKLHKLQGFWRCSFGMEFFIPYHIAYCAYNTCFPALLF</sequence>